<gene>
    <name evidence="1" type="ORF">OXX778_LOCUS12913</name>
</gene>
<protein>
    <recommendedName>
        <fullName evidence="3">MULE transposase domain-containing protein</fullName>
    </recommendedName>
</protein>
<comment type="caution">
    <text evidence="1">The sequence shown here is derived from an EMBL/GenBank/DDBJ whole genome shotgun (WGS) entry which is preliminary data.</text>
</comment>
<sequence>MLQPSYRPVAAKKALKPIYNYEFKHEILIADRAETIINRFINTFNYKSGEEFSRVMCWAHAHQTIETRTKSIDESLRSQIRNDSNLIHLSTINVIKTGRGRGVKYTTILTNPRYPVELWSIHDRILNDIPLTTNHC</sequence>
<accession>A0A814BRS0</accession>
<proteinExistence type="predicted"/>
<dbReference type="Proteomes" id="UP000663879">
    <property type="component" value="Unassembled WGS sequence"/>
</dbReference>
<dbReference type="AlphaFoldDB" id="A0A814BRS0"/>
<name>A0A814BRS0_9BILA</name>
<evidence type="ECO:0000313" key="1">
    <source>
        <dbReference type="EMBL" id="CAF0931138.1"/>
    </source>
</evidence>
<keyword evidence="2" id="KW-1185">Reference proteome</keyword>
<evidence type="ECO:0000313" key="2">
    <source>
        <dbReference type="Proteomes" id="UP000663879"/>
    </source>
</evidence>
<evidence type="ECO:0008006" key="3">
    <source>
        <dbReference type="Google" id="ProtNLM"/>
    </source>
</evidence>
<dbReference type="EMBL" id="CAJNOC010002407">
    <property type="protein sequence ID" value="CAF0931138.1"/>
    <property type="molecule type" value="Genomic_DNA"/>
</dbReference>
<dbReference type="OrthoDB" id="119028at2759"/>
<reference evidence="1" key="1">
    <citation type="submission" date="2021-02" db="EMBL/GenBank/DDBJ databases">
        <authorList>
            <person name="Nowell W R."/>
        </authorList>
    </citation>
    <scope>NUCLEOTIDE SEQUENCE</scope>
    <source>
        <strain evidence="1">Ploen Becks lab</strain>
    </source>
</reference>
<organism evidence="1 2">
    <name type="scientific">Brachionus calyciflorus</name>
    <dbReference type="NCBI Taxonomy" id="104777"/>
    <lineage>
        <taxon>Eukaryota</taxon>
        <taxon>Metazoa</taxon>
        <taxon>Spiralia</taxon>
        <taxon>Gnathifera</taxon>
        <taxon>Rotifera</taxon>
        <taxon>Eurotatoria</taxon>
        <taxon>Monogononta</taxon>
        <taxon>Pseudotrocha</taxon>
        <taxon>Ploima</taxon>
        <taxon>Brachionidae</taxon>
        <taxon>Brachionus</taxon>
    </lineage>
</organism>